<dbReference type="Pfam" id="PF00144">
    <property type="entry name" value="Beta-lactamase"/>
    <property type="match status" value="1"/>
</dbReference>
<proteinExistence type="predicted"/>
<keyword evidence="2" id="KW-0378">Hydrolase</keyword>
<dbReference type="InterPro" id="IPR012338">
    <property type="entry name" value="Beta-lactam/transpept-like"/>
</dbReference>
<evidence type="ECO:0000259" key="1">
    <source>
        <dbReference type="Pfam" id="PF00144"/>
    </source>
</evidence>
<accession>A0A2Z2J6S1</accession>
<protein>
    <submittedName>
        <fullName evidence="2">Serine hydrolase</fullName>
    </submittedName>
</protein>
<dbReference type="RefSeq" id="WP_086890987.1">
    <property type="nucleotide sequence ID" value="NZ_CP021252.1"/>
</dbReference>
<dbReference type="Gene3D" id="3.40.710.10">
    <property type="entry name" value="DD-peptidase/beta-lactamase superfamily"/>
    <property type="match status" value="1"/>
</dbReference>
<dbReference type="PANTHER" id="PTHR43283:SF15">
    <property type="entry name" value="CONSERVED PROTEIN"/>
    <property type="match status" value="1"/>
</dbReference>
<evidence type="ECO:0000313" key="2">
    <source>
        <dbReference type="EMBL" id="ART20858.1"/>
    </source>
</evidence>
<dbReference type="InterPro" id="IPR001466">
    <property type="entry name" value="Beta-lactam-related"/>
</dbReference>
<name>A0A2Z2J6S1_CORST</name>
<organism evidence="2 3">
    <name type="scientific">Corynebacterium striatum</name>
    <dbReference type="NCBI Taxonomy" id="43770"/>
    <lineage>
        <taxon>Bacteria</taxon>
        <taxon>Bacillati</taxon>
        <taxon>Actinomycetota</taxon>
        <taxon>Actinomycetes</taxon>
        <taxon>Mycobacteriales</taxon>
        <taxon>Corynebacteriaceae</taxon>
        <taxon>Corynebacterium</taxon>
    </lineage>
</organism>
<dbReference type="KEGG" id="cstr:CBE89_04645"/>
<feature type="domain" description="Beta-lactamase-related" evidence="1">
    <location>
        <begin position="35"/>
        <end position="241"/>
    </location>
</feature>
<gene>
    <name evidence="2" type="ORF">CBE89_04645</name>
</gene>
<dbReference type="SUPFAM" id="SSF56601">
    <property type="entry name" value="beta-lactamase/transpeptidase-like"/>
    <property type="match status" value="1"/>
</dbReference>
<evidence type="ECO:0000313" key="3">
    <source>
        <dbReference type="Proteomes" id="UP000250197"/>
    </source>
</evidence>
<reference evidence="2 3" key="1">
    <citation type="submission" date="2017-05" db="EMBL/GenBank/DDBJ databases">
        <title>Complete genome sequence of Corynebacterium striatum KC-Na-1 isolated from Neophocaena asiaeorientalis in Korea.</title>
        <authorList>
            <person name="Kim J.H."/>
            <person name="Lee K."/>
        </authorList>
    </citation>
    <scope>NUCLEOTIDE SEQUENCE [LARGE SCALE GENOMIC DNA]</scope>
    <source>
        <strain evidence="2 3">KC-Na-01</strain>
    </source>
</reference>
<dbReference type="GO" id="GO:0016787">
    <property type="term" value="F:hydrolase activity"/>
    <property type="evidence" value="ECO:0007669"/>
    <property type="project" value="UniProtKB-KW"/>
</dbReference>
<dbReference type="Proteomes" id="UP000250197">
    <property type="component" value="Chromosome"/>
</dbReference>
<dbReference type="EMBL" id="CP021252">
    <property type="protein sequence ID" value="ART20858.1"/>
    <property type="molecule type" value="Genomic_DNA"/>
</dbReference>
<dbReference type="AlphaFoldDB" id="A0A2Z2J6S1"/>
<dbReference type="PANTHER" id="PTHR43283">
    <property type="entry name" value="BETA-LACTAMASE-RELATED"/>
    <property type="match status" value="1"/>
</dbReference>
<dbReference type="InterPro" id="IPR050789">
    <property type="entry name" value="Diverse_Enzym_Activities"/>
</dbReference>
<sequence>MNSLSHLESWPVETVSAALIKSDCVVESLGDTSRQFPVASVTKLVSAYAVLLAVEEGAVELDQAAGPEGSTLRHLLSHASGVAFDSRQPQRPVGQRRIYSSAGYEWAAQVVEEATGMAFPDYLSEGVCKPLGMNATFLNGSAGHGLISTVDDLTVFAQEIRKPRLLHPSTVAEMRTVQFPGLRGIVPGYGSFKDCAWGLGFEIHAKKEQWMGALPADAVGHFGMSGTYLWVAGDWAMVALTDRDFGSWAKPLWAESNSAIWKEISS</sequence>